<accession>A0A560G4Q5</accession>
<proteinExistence type="predicted"/>
<dbReference type="Proteomes" id="UP000316545">
    <property type="component" value="Unassembled WGS sequence"/>
</dbReference>
<gene>
    <name evidence="3" type="ORF">FBZ88_10440</name>
</gene>
<evidence type="ECO:0000313" key="4">
    <source>
        <dbReference type="Proteomes" id="UP000316545"/>
    </source>
</evidence>
<comment type="caution">
    <text evidence="3">The sequence shown here is derived from an EMBL/GenBank/DDBJ whole genome shotgun (WGS) entry which is preliminary data.</text>
</comment>
<feature type="compositionally biased region" description="Basic and acidic residues" evidence="1">
    <location>
        <begin position="130"/>
        <end position="142"/>
    </location>
</feature>
<evidence type="ECO:0000256" key="2">
    <source>
        <dbReference type="SAM" id="SignalP"/>
    </source>
</evidence>
<feature type="signal peptide" evidence="2">
    <location>
        <begin position="1"/>
        <end position="47"/>
    </location>
</feature>
<evidence type="ECO:0000313" key="3">
    <source>
        <dbReference type="EMBL" id="TWB28875.1"/>
    </source>
</evidence>
<dbReference type="EMBL" id="VITO01000004">
    <property type="protein sequence ID" value="TWB28875.1"/>
    <property type="molecule type" value="Genomic_DNA"/>
</dbReference>
<feature type="region of interest" description="Disordered" evidence="1">
    <location>
        <begin position="130"/>
        <end position="163"/>
    </location>
</feature>
<organism evidence="3 4">
    <name type="scientific">Nitrospirillum amazonense</name>
    <dbReference type="NCBI Taxonomy" id="28077"/>
    <lineage>
        <taxon>Bacteria</taxon>
        <taxon>Pseudomonadati</taxon>
        <taxon>Pseudomonadota</taxon>
        <taxon>Alphaproteobacteria</taxon>
        <taxon>Rhodospirillales</taxon>
        <taxon>Azospirillaceae</taxon>
        <taxon>Nitrospirillum</taxon>
    </lineage>
</organism>
<evidence type="ECO:0000256" key="1">
    <source>
        <dbReference type="SAM" id="MobiDB-lite"/>
    </source>
</evidence>
<protein>
    <submittedName>
        <fullName evidence="3">Uncharacterized protein</fullName>
    </submittedName>
</protein>
<reference evidence="3 4" key="1">
    <citation type="submission" date="2019-06" db="EMBL/GenBank/DDBJ databases">
        <title>Genomic Encyclopedia of Type Strains, Phase IV (KMG-V): Genome sequencing to study the core and pangenomes of soil and plant-associated prokaryotes.</title>
        <authorList>
            <person name="Whitman W."/>
        </authorList>
    </citation>
    <scope>NUCLEOTIDE SEQUENCE [LARGE SCALE GENOMIC DNA]</scope>
    <source>
        <strain evidence="3 4">BR 11865</strain>
    </source>
</reference>
<feature type="compositionally biased region" description="Low complexity" evidence="1">
    <location>
        <begin position="50"/>
        <end position="61"/>
    </location>
</feature>
<feature type="chain" id="PRO_5022085922" evidence="2">
    <location>
        <begin position="48"/>
        <end position="163"/>
    </location>
</feature>
<sequence>MVSYMTVAAEFFPVLARTWLSSARPLPALLGTAALALTVLAAPAAQAQQPAAAPAPQTDAPKPVLDKNGLPTSVVKVAAPPAPAKDPDAVEPPRTDGPIDDIIITAPQFGNREEVEAFHKAEFERLDKIYGKHEEKRSRGDTLTKAPESNTGTTRDGPITLDR</sequence>
<keyword evidence="2" id="KW-0732">Signal</keyword>
<feature type="compositionally biased region" description="Basic and acidic residues" evidence="1">
    <location>
        <begin position="85"/>
        <end position="94"/>
    </location>
</feature>
<feature type="region of interest" description="Disordered" evidence="1">
    <location>
        <begin position="50"/>
        <end position="101"/>
    </location>
</feature>
<name>A0A560G4Q5_9PROT</name>
<dbReference type="AlphaFoldDB" id="A0A560G4Q5"/>
<keyword evidence="4" id="KW-1185">Reference proteome</keyword>